<feature type="domain" description="HAMP" evidence="13">
    <location>
        <begin position="80"/>
        <end position="132"/>
    </location>
</feature>
<keyword evidence="8" id="KW-0418">Kinase</keyword>
<evidence type="ECO:0000256" key="1">
    <source>
        <dbReference type="ARBA" id="ARBA00000085"/>
    </source>
</evidence>
<keyword evidence="10" id="KW-0902">Two-component regulatory system</keyword>
<dbReference type="Pfam" id="PF00672">
    <property type="entry name" value="HAMP"/>
    <property type="match status" value="1"/>
</dbReference>
<dbReference type="GO" id="GO:0000155">
    <property type="term" value="F:phosphorelay sensor kinase activity"/>
    <property type="evidence" value="ECO:0007669"/>
    <property type="project" value="TreeGrafter"/>
</dbReference>
<dbReference type="Gene3D" id="6.10.340.10">
    <property type="match status" value="1"/>
</dbReference>
<organism evidence="14">
    <name type="scientific">Aquifex aeolicus</name>
    <dbReference type="NCBI Taxonomy" id="63363"/>
    <lineage>
        <taxon>Bacteria</taxon>
        <taxon>Pseudomonadati</taxon>
        <taxon>Aquificota</taxon>
        <taxon>Aquificia</taxon>
        <taxon>Aquificales</taxon>
        <taxon>Aquificaceae</taxon>
        <taxon>Aquifex</taxon>
    </lineage>
</organism>
<dbReference type="EC" id="2.7.13.3" evidence="3"/>
<evidence type="ECO:0000256" key="10">
    <source>
        <dbReference type="ARBA" id="ARBA00023012"/>
    </source>
</evidence>
<evidence type="ECO:0000256" key="12">
    <source>
        <dbReference type="SAM" id="Phobius"/>
    </source>
</evidence>
<feature type="transmembrane region" description="Helical" evidence="12">
    <location>
        <begin position="54"/>
        <end position="78"/>
    </location>
</feature>
<evidence type="ECO:0000256" key="3">
    <source>
        <dbReference type="ARBA" id="ARBA00012438"/>
    </source>
</evidence>
<reference evidence="14" key="1">
    <citation type="journal article" date="2020" name="mSystems">
        <title>Genome- and Community-Level Interaction Insights into Carbon Utilization and Element Cycling Functions of Hydrothermarchaeota in Hydrothermal Sediment.</title>
        <authorList>
            <person name="Zhou Z."/>
            <person name="Liu Y."/>
            <person name="Xu W."/>
            <person name="Pan J."/>
            <person name="Luo Z.H."/>
            <person name="Li M."/>
        </authorList>
    </citation>
    <scope>NUCLEOTIDE SEQUENCE [LARGE SCALE GENOMIC DNA]</scope>
    <source>
        <strain evidence="14">HyVt-501</strain>
    </source>
</reference>
<evidence type="ECO:0000256" key="7">
    <source>
        <dbReference type="ARBA" id="ARBA00022741"/>
    </source>
</evidence>
<keyword evidence="12" id="KW-0812">Transmembrane</keyword>
<evidence type="ECO:0000256" key="9">
    <source>
        <dbReference type="ARBA" id="ARBA00022840"/>
    </source>
</evidence>
<dbReference type="InterPro" id="IPR050398">
    <property type="entry name" value="HssS/ArlS-like"/>
</dbReference>
<evidence type="ECO:0000256" key="4">
    <source>
        <dbReference type="ARBA" id="ARBA00022475"/>
    </source>
</evidence>
<comment type="catalytic activity">
    <reaction evidence="1">
        <text>ATP + protein L-histidine = ADP + protein N-phospho-L-histidine.</text>
        <dbReference type="EC" id="2.7.13.3"/>
    </reaction>
</comment>
<dbReference type="SUPFAM" id="SSF158472">
    <property type="entry name" value="HAMP domain-like"/>
    <property type="match status" value="1"/>
</dbReference>
<evidence type="ECO:0000313" key="14">
    <source>
        <dbReference type="EMBL" id="HHJ64569.1"/>
    </source>
</evidence>
<feature type="transmembrane region" description="Helical" evidence="12">
    <location>
        <begin position="21"/>
        <end position="42"/>
    </location>
</feature>
<dbReference type="Proteomes" id="UP000885792">
    <property type="component" value="Unassembled WGS sequence"/>
</dbReference>
<keyword evidence="7" id="KW-0547">Nucleotide-binding</keyword>
<dbReference type="SMART" id="SM00304">
    <property type="entry name" value="HAMP"/>
    <property type="match status" value="1"/>
</dbReference>
<dbReference type="PANTHER" id="PTHR45528:SF1">
    <property type="entry name" value="SENSOR HISTIDINE KINASE CPXA"/>
    <property type="match status" value="1"/>
</dbReference>
<proteinExistence type="predicted"/>
<evidence type="ECO:0000256" key="6">
    <source>
        <dbReference type="ARBA" id="ARBA00022679"/>
    </source>
</evidence>
<protein>
    <recommendedName>
        <fullName evidence="3">histidine kinase</fullName>
        <ecNumber evidence="3">2.7.13.3</ecNumber>
    </recommendedName>
</protein>
<name>A0A7C5L3R3_AQUAO</name>
<sequence>MKGESGRKRKYRSVLYKILDVVFIGSLLAALLVFFVFFFAMVNNDVPQEVAFKYALGSTLFLILCWFVGPILIIQLLIERTILRPIKEMTRLLEKMSGGDLDTPLEVKGEYEIERLANSFERMRLSLRALMRRLKKYES</sequence>
<keyword evidence="12" id="KW-1133">Transmembrane helix</keyword>
<dbReference type="PROSITE" id="PS50885">
    <property type="entry name" value="HAMP"/>
    <property type="match status" value="1"/>
</dbReference>
<comment type="caution">
    <text evidence="14">The sequence shown here is derived from an EMBL/GenBank/DDBJ whole genome shotgun (WGS) entry which is preliminary data.</text>
</comment>
<keyword evidence="5" id="KW-0597">Phosphoprotein</keyword>
<evidence type="ECO:0000256" key="8">
    <source>
        <dbReference type="ARBA" id="ARBA00022777"/>
    </source>
</evidence>
<keyword evidence="11 12" id="KW-0472">Membrane</keyword>
<evidence type="ECO:0000256" key="5">
    <source>
        <dbReference type="ARBA" id="ARBA00022553"/>
    </source>
</evidence>
<dbReference type="GO" id="GO:0005886">
    <property type="term" value="C:plasma membrane"/>
    <property type="evidence" value="ECO:0007669"/>
    <property type="project" value="UniProtKB-SubCell"/>
</dbReference>
<evidence type="ECO:0000259" key="13">
    <source>
        <dbReference type="PROSITE" id="PS50885"/>
    </source>
</evidence>
<evidence type="ECO:0000256" key="11">
    <source>
        <dbReference type="ARBA" id="ARBA00023136"/>
    </source>
</evidence>
<dbReference type="PANTHER" id="PTHR45528">
    <property type="entry name" value="SENSOR HISTIDINE KINASE CPXA"/>
    <property type="match status" value="1"/>
</dbReference>
<gene>
    <name evidence="14" type="ORF">ENJ61_06640</name>
</gene>
<dbReference type="AlphaFoldDB" id="A0A7C5L3R3"/>
<comment type="subcellular location">
    <subcellularLocation>
        <location evidence="2">Cell membrane</location>
        <topology evidence="2">Multi-pass membrane protein</topology>
    </subcellularLocation>
</comment>
<keyword evidence="9" id="KW-0067">ATP-binding</keyword>
<accession>A0A7C5L3R3</accession>
<dbReference type="GO" id="GO:0005524">
    <property type="term" value="F:ATP binding"/>
    <property type="evidence" value="ECO:0007669"/>
    <property type="project" value="UniProtKB-KW"/>
</dbReference>
<keyword evidence="6" id="KW-0808">Transferase</keyword>
<keyword evidence="4" id="KW-1003">Cell membrane</keyword>
<dbReference type="EMBL" id="DRNB01000240">
    <property type="protein sequence ID" value="HHJ64569.1"/>
    <property type="molecule type" value="Genomic_DNA"/>
</dbReference>
<dbReference type="CDD" id="cd06225">
    <property type="entry name" value="HAMP"/>
    <property type="match status" value="1"/>
</dbReference>
<evidence type="ECO:0000256" key="2">
    <source>
        <dbReference type="ARBA" id="ARBA00004651"/>
    </source>
</evidence>
<dbReference type="InterPro" id="IPR003660">
    <property type="entry name" value="HAMP_dom"/>
</dbReference>